<comment type="caution">
    <text evidence="7">The sequence shown here is derived from an EMBL/GenBank/DDBJ whole genome shotgun (WGS) entry which is preliminary data.</text>
</comment>
<dbReference type="GO" id="GO:0005737">
    <property type="term" value="C:cytoplasm"/>
    <property type="evidence" value="ECO:0007669"/>
    <property type="project" value="InterPro"/>
</dbReference>
<sequence>MTSAAFDLVLRNAVLATASDTYRADLGVRHGRIAQIGLDLPAGRQEIDVGGRVVTPGGIDAHCHLDQPMAPPVRLADDFLTGTRSAACGGTTTIIPFAAQQKGATLQAAIDDYHRRAHGKACVDYGFHLILTDPTPAVLDDELPRLIAAGYTSFKLYMTYESLRLSDRQILDVLDAVRRHGGMPMIHAENADCIAWLTERLEAAGRLAPRFHGWSRPALVEREGAHRAIAMAELVDVPVLLVHISGGQAVDQIREARAAGLNINAETCPQYLFLTAEDLGIDDSYHGARCVCSPPPRDAASQQQIWQGLADGLFQVFSSDHSPFNLHGEDGKTPGGAEVAFRHIPNGIPGIETRMPLLYSEGVLGGRISLNKFVELTSTGPARAYGLYPRKGTLAVGADADLVVWDERDFVLDNAHLHHAVDYTPYAGRRLRAWPGLTLLRGQVVWDGQTFTGTPGGGQFLPRGLPSLFPIGARAPGHRTWLQAALAS</sequence>
<evidence type="ECO:0000313" key="7">
    <source>
        <dbReference type="EMBL" id="OZI27178.1"/>
    </source>
</evidence>
<dbReference type="Gene3D" id="3.20.20.140">
    <property type="entry name" value="Metal-dependent hydrolases"/>
    <property type="match status" value="1"/>
</dbReference>
<comment type="PTM">
    <text evidence="5">Carbamylation allows a single lysine to coordinate two divalent metal cations.</text>
</comment>
<keyword evidence="4" id="KW-0378">Hydrolase</keyword>
<gene>
    <name evidence="7" type="ORF">CAL19_00080</name>
</gene>
<dbReference type="Proteomes" id="UP000216947">
    <property type="component" value="Unassembled WGS sequence"/>
</dbReference>
<dbReference type="InterPro" id="IPR006680">
    <property type="entry name" value="Amidohydro-rel"/>
</dbReference>
<dbReference type="GO" id="GO:0046872">
    <property type="term" value="F:metal ion binding"/>
    <property type="evidence" value="ECO:0007669"/>
    <property type="project" value="UniProtKB-KW"/>
</dbReference>
<dbReference type="InterPro" id="IPR011778">
    <property type="entry name" value="Hydantoinase/dihydroPyrase"/>
</dbReference>
<dbReference type="FunFam" id="3.20.20.140:FF:000174">
    <property type="entry name" value="Dihydropyrimidinase-related protein 2"/>
    <property type="match status" value="1"/>
</dbReference>
<dbReference type="SUPFAM" id="SSF51556">
    <property type="entry name" value="Metallo-dependent hydrolases"/>
    <property type="match status" value="1"/>
</dbReference>
<feature type="modified residue" description="N6-carboxylysine" evidence="5">
    <location>
        <position position="155"/>
    </location>
</feature>
<feature type="domain" description="Amidohydrolase-related" evidence="6">
    <location>
        <begin position="53"/>
        <end position="413"/>
    </location>
</feature>
<keyword evidence="3" id="KW-0479">Metal-binding</keyword>
<dbReference type="GO" id="GO:0016810">
    <property type="term" value="F:hydrolase activity, acting on carbon-nitrogen (but not peptide) bonds"/>
    <property type="evidence" value="ECO:0007669"/>
    <property type="project" value="InterPro"/>
</dbReference>
<dbReference type="EMBL" id="NEVK01000001">
    <property type="protein sequence ID" value="OZI27178.1"/>
    <property type="molecule type" value="Genomic_DNA"/>
</dbReference>
<comment type="cofactor">
    <cofactor evidence="1">
        <name>Zn(2+)</name>
        <dbReference type="ChEBI" id="CHEBI:29105"/>
    </cofactor>
</comment>
<dbReference type="Gene3D" id="2.30.40.10">
    <property type="entry name" value="Urease, subunit C, domain 1"/>
    <property type="match status" value="1"/>
</dbReference>
<dbReference type="CDD" id="cd01314">
    <property type="entry name" value="D-HYD"/>
    <property type="match status" value="1"/>
</dbReference>
<evidence type="ECO:0000256" key="5">
    <source>
        <dbReference type="PIRSR" id="PIRSR611778-50"/>
    </source>
</evidence>
<dbReference type="SUPFAM" id="SSF51338">
    <property type="entry name" value="Composite domain of metallo-dependent hydrolases"/>
    <property type="match status" value="1"/>
</dbReference>
<evidence type="ECO:0000256" key="3">
    <source>
        <dbReference type="ARBA" id="ARBA00022723"/>
    </source>
</evidence>
<evidence type="ECO:0000256" key="4">
    <source>
        <dbReference type="ARBA" id="ARBA00022801"/>
    </source>
</evidence>
<evidence type="ECO:0000313" key="8">
    <source>
        <dbReference type="Proteomes" id="UP000216947"/>
    </source>
</evidence>
<evidence type="ECO:0000256" key="1">
    <source>
        <dbReference type="ARBA" id="ARBA00001947"/>
    </source>
</evidence>
<dbReference type="PANTHER" id="PTHR11647:SF1">
    <property type="entry name" value="COLLAPSIN RESPONSE MEDIATOR PROTEIN"/>
    <property type="match status" value="1"/>
</dbReference>
<organism evidence="7 8">
    <name type="scientific">Bordetella genomosp. 7</name>
    <dbReference type="NCBI Taxonomy" id="1416805"/>
    <lineage>
        <taxon>Bacteria</taxon>
        <taxon>Pseudomonadati</taxon>
        <taxon>Pseudomonadota</taxon>
        <taxon>Betaproteobacteria</taxon>
        <taxon>Burkholderiales</taxon>
        <taxon>Alcaligenaceae</taxon>
        <taxon>Bordetella</taxon>
    </lineage>
</organism>
<comment type="similarity">
    <text evidence="2">Belongs to the metallo-dependent hydrolases superfamily. Hydantoinase/dihydropyrimidinase family.</text>
</comment>
<dbReference type="InterPro" id="IPR050378">
    <property type="entry name" value="Metallo-dep_Hydrolases_sf"/>
</dbReference>
<dbReference type="PANTHER" id="PTHR11647">
    <property type="entry name" value="HYDRANTOINASE/DIHYDROPYRIMIDINASE FAMILY MEMBER"/>
    <property type="match status" value="1"/>
</dbReference>
<dbReference type="InterPro" id="IPR032466">
    <property type="entry name" value="Metal_Hydrolase"/>
</dbReference>
<dbReference type="NCBIfam" id="TIGR02033">
    <property type="entry name" value="D-hydantoinase"/>
    <property type="match status" value="1"/>
</dbReference>
<evidence type="ECO:0000259" key="6">
    <source>
        <dbReference type="Pfam" id="PF01979"/>
    </source>
</evidence>
<protein>
    <submittedName>
        <fullName evidence="7">Dihydropyrimidinase</fullName>
    </submittedName>
</protein>
<dbReference type="NCBIfam" id="NF009941">
    <property type="entry name" value="PRK13404.1"/>
    <property type="match status" value="1"/>
</dbReference>
<proteinExistence type="inferred from homology"/>
<dbReference type="Pfam" id="PF01979">
    <property type="entry name" value="Amidohydro_1"/>
    <property type="match status" value="1"/>
</dbReference>
<reference evidence="8" key="1">
    <citation type="submission" date="2017-05" db="EMBL/GenBank/DDBJ databases">
        <title>Complete and WGS of Bordetella genogroups.</title>
        <authorList>
            <person name="Spilker T."/>
            <person name="Lipuma J."/>
        </authorList>
    </citation>
    <scope>NUCLEOTIDE SEQUENCE [LARGE SCALE GENOMIC DNA]</scope>
    <source>
        <strain evidence="8">AU18089</strain>
    </source>
</reference>
<dbReference type="AlphaFoldDB" id="A0A261RQ35"/>
<dbReference type="InterPro" id="IPR011059">
    <property type="entry name" value="Metal-dep_hydrolase_composite"/>
</dbReference>
<accession>A0A261RQ35</accession>
<dbReference type="RefSeq" id="WP_094795707.1">
    <property type="nucleotide sequence ID" value="NZ_NEVK01000001.1"/>
</dbReference>
<keyword evidence="8" id="KW-1185">Reference proteome</keyword>
<evidence type="ECO:0000256" key="2">
    <source>
        <dbReference type="ARBA" id="ARBA00008829"/>
    </source>
</evidence>
<name>A0A261RQ35_9BORD</name>